<reference evidence="10" key="1">
    <citation type="submission" date="2025-08" db="UniProtKB">
        <authorList>
            <consortium name="RefSeq"/>
        </authorList>
    </citation>
    <scope>IDENTIFICATION</scope>
    <source>
        <tissue evidence="10">Leaves</tissue>
    </source>
</reference>
<feature type="compositionally biased region" description="Polar residues" evidence="6">
    <location>
        <begin position="315"/>
        <end position="341"/>
    </location>
</feature>
<dbReference type="RefSeq" id="XP_018830727.1">
    <property type="nucleotide sequence ID" value="XM_018975182.2"/>
</dbReference>
<keyword evidence="4" id="KW-0804">Transcription</keyword>
<dbReference type="InterPro" id="IPR016177">
    <property type="entry name" value="DNA-bd_dom_sf"/>
</dbReference>
<dbReference type="AlphaFoldDB" id="A0A2I4FGG4"/>
<dbReference type="KEGG" id="jre:108998599"/>
<dbReference type="Proteomes" id="UP000235220">
    <property type="component" value="Chromosome 1"/>
</dbReference>
<keyword evidence="5" id="KW-0539">Nucleus</keyword>
<comment type="subcellular location">
    <subcellularLocation>
        <location evidence="1">Nucleus</location>
    </subcellularLocation>
</comment>
<dbReference type="PROSITE" id="PS50982">
    <property type="entry name" value="MBD"/>
    <property type="match status" value="1"/>
</dbReference>
<keyword evidence="9" id="KW-1185">Reference proteome</keyword>
<dbReference type="GO" id="GO:0005634">
    <property type="term" value="C:nucleus"/>
    <property type="evidence" value="ECO:0007669"/>
    <property type="project" value="UniProtKB-SubCell"/>
</dbReference>
<keyword evidence="7" id="KW-1133">Transmembrane helix</keyword>
<evidence type="ECO:0000256" key="3">
    <source>
        <dbReference type="ARBA" id="ARBA00023125"/>
    </source>
</evidence>
<dbReference type="OrthoDB" id="10072024at2759"/>
<dbReference type="SUPFAM" id="SSF54171">
    <property type="entry name" value="DNA-binding domain"/>
    <property type="match status" value="1"/>
</dbReference>
<keyword evidence="3" id="KW-0238">DNA-binding</keyword>
<name>A0A2I4FGG4_JUGRE</name>
<evidence type="ECO:0000259" key="8">
    <source>
        <dbReference type="PROSITE" id="PS50982"/>
    </source>
</evidence>
<feature type="domain" description="MBD" evidence="8">
    <location>
        <begin position="28"/>
        <end position="104"/>
    </location>
</feature>
<feature type="transmembrane region" description="Helical" evidence="7">
    <location>
        <begin position="60"/>
        <end position="79"/>
    </location>
</feature>
<dbReference type="GO" id="GO:0003677">
    <property type="term" value="F:DNA binding"/>
    <property type="evidence" value="ECO:0007669"/>
    <property type="project" value="UniProtKB-KW"/>
</dbReference>
<keyword evidence="7" id="KW-0472">Membrane</keyword>
<accession>A0A2I4FGG4</accession>
<evidence type="ECO:0000256" key="2">
    <source>
        <dbReference type="ARBA" id="ARBA00023015"/>
    </source>
</evidence>
<evidence type="ECO:0000256" key="7">
    <source>
        <dbReference type="SAM" id="Phobius"/>
    </source>
</evidence>
<dbReference type="InParanoid" id="A0A2I4FGG4"/>
<evidence type="ECO:0000313" key="9">
    <source>
        <dbReference type="Proteomes" id="UP000235220"/>
    </source>
</evidence>
<organism evidence="9 10">
    <name type="scientific">Juglans regia</name>
    <name type="common">English walnut</name>
    <dbReference type="NCBI Taxonomy" id="51240"/>
    <lineage>
        <taxon>Eukaryota</taxon>
        <taxon>Viridiplantae</taxon>
        <taxon>Streptophyta</taxon>
        <taxon>Embryophyta</taxon>
        <taxon>Tracheophyta</taxon>
        <taxon>Spermatophyta</taxon>
        <taxon>Magnoliopsida</taxon>
        <taxon>eudicotyledons</taxon>
        <taxon>Gunneridae</taxon>
        <taxon>Pentapetalae</taxon>
        <taxon>rosids</taxon>
        <taxon>fabids</taxon>
        <taxon>Fagales</taxon>
        <taxon>Juglandaceae</taxon>
        <taxon>Juglans</taxon>
    </lineage>
</organism>
<proteinExistence type="predicted"/>
<feature type="region of interest" description="Disordered" evidence="6">
    <location>
        <begin position="278"/>
        <end position="367"/>
    </location>
</feature>
<dbReference type="PANTHER" id="PTHR34067">
    <property type="entry name" value="OS04G0193200 PROTEIN"/>
    <property type="match status" value="1"/>
</dbReference>
<dbReference type="InterPro" id="IPR038945">
    <property type="entry name" value="MBD13-like"/>
</dbReference>
<dbReference type="Gene3D" id="3.30.890.10">
    <property type="entry name" value="Methyl-cpg-binding Protein 2, Chain A"/>
    <property type="match status" value="1"/>
</dbReference>
<dbReference type="STRING" id="51240.A0A2I4FGG4"/>
<gene>
    <name evidence="10" type="primary">LOC108998599</name>
</gene>
<keyword evidence="2" id="KW-0805">Transcription regulation</keyword>
<protein>
    <submittedName>
        <fullName evidence="10">Uncharacterized protein LOC108998599 isoform X1</fullName>
    </submittedName>
</protein>
<feature type="region of interest" description="Disordered" evidence="6">
    <location>
        <begin position="595"/>
        <end position="615"/>
    </location>
</feature>
<feature type="compositionally biased region" description="Basic and acidic residues" evidence="6">
    <location>
        <begin position="343"/>
        <end position="356"/>
    </location>
</feature>
<dbReference type="PANTHER" id="PTHR34067:SF24">
    <property type="entry name" value="METHYL-CPG-BINDING DOMAIN-CONTAINING PROTEIN 13"/>
    <property type="match status" value="1"/>
</dbReference>
<evidence type="ECO:0000256" key="6">
    <source>
        <dbReference type="SAM" id="MobiDB-lite"/>
    </source>
</evidence>
<evidence type="ECO:0000256" key="4">
    <source>
        <dbReference type="ARBA" id="ARBA00023163"/>
    </source>
</evidence>
<evidence type="ECO:0000313" key="10">
    <source>
        <dbReference type="RefSeq" id="XP_018830727.1"/>
    </source>
</evidence>
<evidence type="ECO:0000256" key="1">
    <source>
        <dbReference type="ARBA" id="ARBA00004123"/>
    </source>
</evidence>
<sequence length="615" mass="67490">MNDQGSDDLPPGWTVEVKVRKNGKRDKVVVEKAIAEGLPPGWIKEVRVTKKGHKIRKDPVLNLYFLFLLYTDPISGYVFRSMKDVSRYLETGELGRLAFKPKDKVSIGVELECDSTSSHDVAKKQKLALSIPGKQIICDQSPKLNDMAKDEQIPKSACTVKCLPFSEHTSDQSGRLDIHLSSSNLLEAKVSEQIKGKSDSAESLFVSAHAVGFIPDNQSLRNEGTIHEVGKAQLGMRKPKNKKEYNLPRRASKRLAGLDIDPTPELKTSRARRIVVKQSGEAGASTPPCCSPGSLAPWESQQPTQLEGELEAESNVDSSKSTKVLESTNRTHSYADSTTPVEHTGKAQREHKDEQKQQSSTASPVRNAAILEEHAGKVEKGKENNEKPDIPIELPSMDLWSDPCIQFAIKTLTGVGVDNPKSTELSAISTNSQHATGDLATLAFPEQTKVEAKIKGDMKQGCPVVLPFQNLATPKQHAWKVENKYSDYEKPGSPLNMTSCDSWMDPCIDFAIKTLTGAIPVDCVLDIHNSFQSQQSSSQTQTSSGLTSSNVAFNNSCQTDFFCQQFDTLEKPDYRHQALVDPVLLQTGHAGLQNSGTTVLHQQSEGRGSRGNRCQ</sequence>
<dbReference type="GeneID" id="108998599"/>
<evidence type="ECO:0000256" key="5">
    <source>
        <dbReference type="ARBA" id="ARBA00023242"/>
    </source>
</evidence>
<keyword evidence="7" id="KW-0812">Transmembrane</keyword>
<dbReference type="InterPro" id="IPR001739">
    <property type="entry name" value="Methyl_CpG_DNA-bd"/>
</dbReference>